<protein>
    <submittedName>
        <fullName evidence="1">Uncharacterized protein</fullName>
    </submittedName>
</protein>
<accession>A0A1S7B6J2</accession>
<comment type="caution">
    <text evidence="1">The sequence shown here is derived from an EMBL/GenBank/DDBJ whole genome shotgun (WGS) entry which is preliminary data.</text>
</comment>
<organism evidence="1 2">
    <name type="scientific">Plantibacter flavus</name>
    <dbReference type="NCBI Taxonomy" id="150123"/>
    <lineage>
        <taxon>Bacteria</taxon>
        <taxon>Bacillati</taxon>
        <taxon>Actinomycetota</taxon>
        <taxon>Actinomycetes</taxon>
        <taxon>Micrococcales</taxon>
        <taxon>Microbacteriaceae</taxon>
        <taxon>Plantibacter</taxon>
    </lineage>
</organism>
<name>A0A1S7B6J2_9MICO</name>
<evidence type="ECO:0000313" key="1">
    <source>
        <dbReference type="EMBL" id="ROR80663.1"/>
    </source>
</evidence>
<keyword evidence="2" id="KW-1185">Reference proteome</keyword>
<dbReference type="OrthoDB" id="4570571at2"/>
<dbReference type="STRING" id="150123.BWO91_04095"/>
<dbReference type="EMBL" id="RKHL01000001">
    <property type="protein sequence ID" value="ROR80663.1"/>
    <property type="molecule type" value="Genomic_DNA"/>
</dbReference>
<dbReference type="Proteomes" id="UP000266915">
    <property type="component" value="Unassembled WGS sequence"/>
</dbReference>
<proteinExistence type="predicted"/>
<dbReference type="KEGG" id="pflu:BWO91_04095"/>
<gene>
    <name evidence="1" type="ORF">EDD42_0706</name>
</gene>
<sequence>MTATNTGILIGAVLALSWVAFGFWAFVFVAVAMGIGALVARIVTGQTDLNAIVDAVRGKRVSS</sequence>
<dbReference type="RefSeq" id="WP_056008790.1">
    <property type="nucleotide sequence ID" value="NZ_CP019402.1"/>
</dbReference>
<dbReference type="AlphaFoldDB" id="A0A1S7B6J2"/>
<evidence type="ECO:0000313" key="2">
    <source>
        <dbReference type="Proteomes" id="UP000266915"/>
    </source>
</evidence>
<reference evidence="1 2" key="1">
    <citation type="submission" date="2018-11" db="EMBL/GenBank/DDBJ databases">
        <title>Sequencing the genomes of 1000 actinobacteria strains.</title>
        <authorList>
            <person name="Klenk H.-P."/>
        </authorList>
    </citation>
    <scope>NUCLEOTIDE SEQUENCE [LARGE SCALE GENOMIC DNA]</scope>
    <source>
        <strain evidence="1 2">DSM 14012</strain>
    </source>
</reference>